<dbReference type="Proteomes" id="UP000194127">
    <property type="component" value="Unassembled WGS sequence"/>
</dbReference>
<keyword evidence="2" id="KW-1185">Reference proteome</keyword>
<organism evidence="1 2">
    <name type="scientific">Postia placenta MAD-698-R-SB12</name>
    <dbReference type="NCBI Taxonomy" id="670580"/>
    <lineage>
        <taxon>Eukaryota</taxon>
        <taxon>Fungi</taxon>
        <taxon>Dikarya</taxon>
        <taxon>Basidiomycota</taxon>
        <taxon>Agaricomycotina</taxon>
        <taxon>Agaricomycetes</taxon>
        <taxon>Polyporales</taxon>
        <taxon>Adustoporiaceae</taxon>
        <taxon>Rhodonia</taxon>
    </lineage>
</organism>
<dbReference type="AlphaFoldDB" id="A0A1X6MY68"/>
<reference evidence="1 2" key="1">
    <citation type="submission" date="2017-04" db="EMBL/GenBank/DDBJ databases">
        <title>Genome Sequence of the Model Brown-Rot Fungus Postia placenta SB12.</title>
        <authorList>
            <consortium name="DOE Joint Genome Institute"/>
            <person name="Gaskell J."/>
            <person name="Kersten P."/>
            <person name="Larrondo L.F."/>
            <person name="Canessa P."/>
            <person name="Martinez D."/>
            <person name="Hibbett D."/>
            <person name="Schmoll M."/>
            <person name="Kubicek C.P."/>
            <person name="Martinez A.T."/>
            <person name="Yadav J."/>
            <person name="Master E."/>
            <person name="Magnuson J.K."/>
            <person name="James T."/>
            <person name="Yaver D."/>
            <person name="Berka R."/>
            <person name="Labutti K."/>
            <person name="Lipzen A."/>
            <person name="Aerts A."/>
            <person name="Barry K."/>
            <person name="Henrissat B."/>
            <person name="Blanchette R."/>
            <person name="Grigoriev I."/>
            <person name="Cullen D."/>
        </authorList>
    </citation>
    <scope>NUCLEOTIDE SEQUENCE [LARGE SCALE GENOMIC DNA]</scope>
    <source>
        <strain evidence="1 2">MAD-698-R-SB12</strain>
    </source>
</reference>
<gene>
    <name evidence="1" type="ORF">POSPLADRAFT_1058219</name>
</gene>
<protein>
    <recommendedName>
        <fullName evidence="3">F-box domain-containing protein</fullName>
    </recommendedName>
</protein>
<evidence type="ECO:0000313" key="1">
    <source>
        <dbReference type="EMBL" id="OSX61299.1"/>
    </source>
</evidence>
<name>A0A1X6MY68_9APHY</name>
<dbReference type="GeneID" id="36325960"/>
<sequence>MQTLNDDVVFLIVSFVAPEDARDLSAVCRKFHIPAKRRALSEAVFSDPGVCARFCKYMLEDIPGRLHWLRRLTLDAPYSGAGGMSLREWDLDLLVAFFRHALNISFLSLNSAERIACSKQEMIDALAALRNLEELKLTSVRELTLDIIKKSAAPLRKLELGPDVHQIHFHRFFSRVTPVQTVQSLELSILDMDPPVQIDPQRQWLGVHDLTLICVYGQLQIIQQAFPNIRTLVLHEVGLTGPSHPNSRWSSLDYVRVVFENLHNIDISCPVRHLQLQIWDHSVHSSLWSTLRATTPVFLTLKASRSNEDFWPTLLRGPFSLESLRGLELVCRYTVTSSDDFRSWLDLFSDANAELPLVCMKIIVEDETYQFWDVRDLLRSLTLLASKVASIRYISLGIGTCNLYEDNYHGSMWWWRVNTVEQRKTLEAISRNSGMRVLAALQSPEYKDSIDLDALVAPERGRDVEGESGTYYLHTLQCDSIIPWGRVV</sequence>
<evidence type="ECO:0008006" key="3">
    <source>
        <dbReference type="Google" id="ProtNLM"/>
    </source>
</evidence>
<dbReference type="STRING" id="670580.A0A1X6MY68"/>
<proteinExistence type="predicted"/>
<dbReference type="InterPro" id="IPR032675">
    <property type="entry name" value="LRR_dom_sf"/>
</dbReference>
<dbReference type="OrthoDB" id="2804729at2759"/>
<evidence type="ECO:0000313" key="2">
    <source>
        <dbReference type="Proteomes" id="UP000194127"/>
    </source>
</evidence>
<dbReference type="Gene3D" id="3.80.10.10">
    <property type="entry name" value="Ribonuclease Inhibitor"/>
    <property type="match status" value="1"/>
</dbReference>
<dbReference type="RefSeq" id="XP_024338093.1">
    <property type="nucleotide sequence ID" value="XM_024481010.1"/>
</dbReference>
<accession>A0A1X6MY68</accession>
<dbReference type="EMBL" id="KZ110599">
    <property type="protein sequence ID" value="OSX61299.1"/>
    <property type="molecule type" value="Genomic_DNA"/>
</dbReference>